<dbReference type="PANTHER" id="PTHR34130">
    <property type="entry name" value="OS08G0243800 PROTEIN"/>
    <property type="match status" value="1"/>
</dbReference>
<organism evidence="2 3">
    <name type="scientific">Cinchona calisaya</name>
    <dbReference type="NCBI Taxonomy" id="153742"/>
    <lineage>
        <taxon>Eukaryota</taxon>
        <taxon>Viridiplantae</taxon>
        <taxon>Streptophyta</taxon>
        <taxon>Embryophyta</taxon>
        <taxon>Tracheophyta</taxon>
        <taxon>Spermatophyta</taxon>
        <taxon>Magnoliopsida</taxon>
        <taxon>eudicotyledons</taxon>
        <taxon>Gunneridae</taxon>
        <taxon>Pentapetalae</taxon>
        <taxon>asterids</taxon>
        <taxon>lamiids</taxon>
        <taxon>Gentianales</taxon>
        <taxon>Rubiaceae</taxon>
        <taxon>Cinchonoideae</taxon>
        <taxon>Cinchoneae</taxon>
        <taxon>Cinchona</taxon>
    </lineage>
</organism>
<protein>
    <submittedName>
        <fullName evidence="2">Uncharacterized protein</fullName>
    </submittedName>
</protein>
<dbReference type="PANTHER" id="PTHR34130:SF3">
    <property type="entry name" value="DUF1645 FAMILY PROTEIN"/>
    <property type="match status" value="1"/>
</dbReference>
<feature type="region of interest" description="Disordered" evidence="1">
    <location>
        <begin position="168"/>
        <end position="188"/>
    </location>
</feature>
<dbReference type="Proteomes" id="UP001630127">
    <property type="component" value="Unassembled WGS sequence"/>
</dbReference>
<keyword evidence="3" id="KW-1185">Reference proteome</keyword>
<feature type="region of interest" description="Disordered" evidence="1">
    <location>
        <begin position="218"/>
        <end position="240"/>
    </location>
</feature>
<evidence type="ECO:0000256" key="1">
    <source>
        <dbReference type="SAM" id="MobiDB-lite"/>
    </source>
</evidence>
<proteinExistence type="predicted"/>
<dbReference type="AlphaFoldDB" id="A0ABD3AP16"/>
<feature type="compositionally biased region" description="Polar residues" evidence="1">
    <location>
        <begin position="134"/>
        <end position="144"/>
    </location>
</feature>
<comment type="caution">
    <text evidence="2">The sequence shown here is derived from an EMBL/GenBank/DDBJ whole genome shotgun (WGS) entry which is preliminary data.</text>
</comment>
<sequence>MADDTITIKNKVPHHLQDHNREAAEAEDEALSLIGLTRNSDEIEFQDRTTSSTSDPSEFFEFFNNLNNSENMSHAEDIIFCGKLIPFYKDNHPKKALQQPLHKYSSETNHLIFKNPTRNERRRQSFHRKRSESFNDLKTIPSNSGKKEQYMRTSRSLDYQKMYGSSARAEKVEIERSPSSKGSGTKEKIPRPRWYMMFGLVKFPQEMVYQDMKNRQVRRNPPQSSFPSAGRGGKAIVNRPGDDRRWSGSWDLLRVLSCKNHASVAVTASFSCLQHV</sequence>
<gene>
    <name evidence="2" type="ORF">ACH5RR_006339</name>
</gene>
<feature type="region of interest" description="Disordered" evidence="1">
    <location>
        <begin position="115"/>
        <end position="155"/>
    </location>
</feature>
<evidence type="ECO:0000313" key="2">
    <source>
        <dbReference type="EMBL" id="KAL3532818.1"/>
    </source>
</evidence>
<feature type="region of interest" description="Disordered" evidence="1">
    <location>
        <begin position="1"/>
        <end position="22"/>
    </location>
</feature>
<name>A0ABD3AP16_9GENT</name>
<accession>A0ABD3AP16</accession>
<reference evidence="2 3" key="1">
    <citation type="submission" date="2024-11" db="EMBL/GenBank/DDBJ databases">
        <title>A near-complete genome assembly of Cinchona calisaya.</title>
        <authorList>
            <person name="Lian D.C."/>
            <person name="Zhao X.W."/>
            <person name="Wei L."/>
        </authorList>
    </citation>
    <scope>NUCLEOTIDE SEQUENCE [LARGE SCALE GENOMIC DNA]</scope>
    <source>
        <tissue evidence="2">Nenye</tissue>
    </source>
</reference>
<dbReference type="EMBL" id="JBJUIK010000003">
    <property type="protein sequence ID" value="KAL3532818.1"/>
    <property type="molecule type" value="Genomic_DNA"/>
</dbReference>
<evidence type="ECO:0000313" key="3">
    <source>
        <dbReference type="Proteomes" id="UP001630127"/>
    </source>
</evidence>